<dbReference type="Pfam" id="PF01725">
    <property type="entry name" value="Ham1p_like"/>
    <property type="match status" value="1"/>
</dbReference>
<dbReference type="GO" id="GO:0009117">
    <property type="term" value="P:nucleotide metabolic process"/>
    <property type="evidence" value="ECO:0007669"/>
    <property type="project" value="UniProtKB-KW"/>
</dbReference>
<proteinExistence type="inferred from homology"/>
<comment type="similarity">
    <text evidence="1 7 8">Belongs to the HAM1 NTPase family.</text>
</comment>
<comment type="subunit">
    <text evidence="7">Homodimer.</text>
</comment>
<dbReference type="AlphaFoldDB" id="A0AAF0D156"/>
<evidence type="ECO:0000313" key="10">
    <source>
        <dbReference type="Proteomes" id="UP000186851"/>
    </source>
</evidence>
<reference evidence="9" key="1">
    <citation type="journal article" date="2017" name="Nature">
        <title>Asgard archaea illuminate the origin of eukaryotic cellular complexity.</title>
        <authorList>
            <person name="Zaremba-Niedzwiedzka K."/>
            <person name="Caceres E.F."/>
            <person name="Saw J.H."/>
            <person name="Backstrom D."/>
            <person name="Juzokaite L."/>
            <person name="Vancaester E."/>
            <person name="Seitz K.W."/>
            <person name="Anantharaman K."/>
            <person name="Starnawski P."/>
            <person name="Kjeldsen K.U."/>
            <person name="Scott M.B."/>
            <person name="Nunoura T."/>
            <person name="Banfield J.F."/>
            <person name="Schramm A."/>
            <person name="Baker B.J."/>
            <person name="Spang A."/>
            <person name="Ettema T.J.G."/>
        </authorList>
    </citation>
    <scope>NUCLEOTIDE SEQUENCE</scope>
    <source>
        <strain evidence="9">LCB_4</strain>
    </source>
</reference>
<protein>
    <recommendedName>
        <fullName evidence="7">dITP/XTP pyrophosphatase</fullName>
        <ecNumber evidence="7">3.6.1.66</ecNumber>
    </recommendedName>
    <alternativeName>
        <fullName evidence="7">Non-canonical purine NTP pyrophosphatase</fullName>
    </alternativeName>
    <alternativeName>
        <fullName evidence="7">Non-standard purine NTP pyrophosphatase</fullName>
    </alternativeName>
    <alternativeName>
        <fullName evidence="7">Nucleoside-triphosphate diphosphatase</fullName>
    </alternativeName>
    <alternativeName>
        <fullName evidence="7">Nucleoside-triphosphate pyrophosphatase</fullName>
        <shortName evidence="7">NTPase</shortName>
    </alternativeName>
</protein>
<comment type="catalytic activity">
    <reaction evidence="7">
        <text>XTP + H2O = XMP + diphosphate + H(+)</text>
        <dbReference type="Rhea" id="RHEA:28610"/>
        <dbReference type="ChEBI" id="CHEBI:15377"/>
        <dbReference type="ChEBI" id="CHEBI:15378"/>
        <dbReference type="ChEBI" id="CHEBI:33019"/>
        <dbReference type="ChEBI" id="CHEBI:57464"/>
        <dbReference type="ChEBI" id="CHEBI:61314"/>
        <dbReference type="EC" id="3.6.1.66"/>
    </reaction>
</comment>
<sequence>MRRIYFATGNPHKVEEAKLILKNYNVDLAHLNIQRVEIQSTDLAEIATYSLNQIVKEFKQPVFVEDTGLFINSLNGFPGPFSSYVFKTLGNKGIIKLMKEETDRRALFKTVIAFKESDKNTVKIFVGETQGFIAEETRGVGWGYDPIFIPLEGDGRTYAEMSLEEKNMLSHRFKALKLLGESLRKV</sequence>
<dbReference type="PANTHER" id="PTHR11067:SF9">
    <property type="entry name" value="INOSINE TRIPHOSPHATE PYROPHOSPHATASE"/>
    <property type="match status" value="1"/>
</dbReference>
<feature type="active site" description="Proton acceptor" evidence="7">
    <location>
        <position position="66"/>
    </location>
</feature>
<dbReference type="GO" id="GO:0017111">
    <property type="term" value="F:ribonucleoside triphosphate phosphatase activity"/>
    <property type="evidence" value="ECO:0007669"/>
    <property type="project" value="InterPro"/>
</dbReference>
<evidence type="ECO:0000256" key="2">
    <source>
        <dbReference type="ARBA" id="ARBA00022723"/>
    </source>
</evidence>
<dbReference type="KEGG" id="oyw:OdinLCB4_004370"/>
<dbReference type="Gene3D" id="3.90.950.10">
    <property type="match status" value="1"/>
</dbReference>
<evidence type="ECO:0000256" key="8">
    <source>
        <dbReference type="RuleBase" id="RU003781"/>
    </source>
</evidence>
<dbReference type="CDD" id="cd00515">
    <property type="entry name" value="HAM1"/>
    <property type="match status" value="1"/>
</dbReference>
<dbReference type="InterPro" id="IPR029001">
    <property type="entry name" value="ITPase-like_fam"/>
</dbReference>
<evidence type="ECO:0000313" key="9">
    <source>
        <dbReference type="EMBL" id="WEU39725.1"/>
    </source>
</evidence>
<feature type="binding site" evidence="7">
    <location>
        <position position="37"/>
    </location>
    <ligand>
        <name>Mg(2+)</name>
        <dbReference type="ChEBI" id="CHEBI:18420"/>
    </ligand>
</feature>
<dbReference type="Proteomes" id="UP000186851">
    <property type="component" value="Chromosome"/>
</dbReference>
<keyword evidence="2 7" id="KW-0479">Metal-binding</keyword>
<keyword evidence="5 7" id="KW-0460">Magnesium</keyword>
<keyword evidence="6 7" id="KW-0546">Nucleotide metabolism</keyword>
<accession>A0AAF0D156</accession>
<dbReference type="EC" id="3.6.1.66" evidence="7"/>
<evidence type="ECO:0000256" key="3">
    <source>
        <dbReference type="ARBA" id="ARBA00022741"/>
    </source>
</evidence>
<gene>
    <name evidence="9" type="ORF">OdinLCB4_004370</name>
</gene>
<dbReference type="NCBIfam" id="TIGR00042">
    <property type="entry name" value="RdgB/HAM1 family non-canonical purine NTP pyrophosphatase"/>
    <property type="match status" value="1"/>
</dbReference>
<dbReference type="PANTHER" id="PTHR11067">
    <property type="entry name" value="INOSINE TRIPHOSPHATE PYROPHOSPHATASE/HAM1 PROTEIN"/>
    <property type="match status" value="1"/>
</dbReference>
<organism evidence="9 10">
    <name type="scientific">Odinarchaeota yellowstonii (strain LCB_4)</name>
    <dbReference type="NCBI Taxonomy" id="1841599"/>
    <lineage>
        <taxon>Archaea</taxon>
        <taxon>Promethearchaeati</taxon>
        <taxon>Candidatus Odinarchaeota</taxon>
        <taxon>Candidatus Odinarchaeia</taxon>
        <taxon>Candidatus Odinarchaeales</taxon>
        <taxon>Candidatus Odinarchaeaceae</taxon>
        <taxon>Candidatus Odinarchaeum</taxon>
    </lineage>
</organism>
<dbReference type="HAMAP" id="MF_01405">
    <property type="entry name" value="Non_canon_purine_NTPase"/>
    <property type="match status" value="1"/>
</dbReference>
<evidence type="ECO:0000256" key="5">
    <source>
        <dbReference type="ARBA" id="ARBA00022842"/>
    </source>
</evidence>
<dbReference type="SUPFAM" id="SSF52972">
    <property type="entry name" value="ITPase-like"/>
    <property type="match status" value="1"/>
</dbReference>
<dbReference type="GO" id="GO:0005737">
    <property type="term" value="C:cytoplasm"/>
    <property type="evidence" value="ECO:0007669"/>
    <property type="project" value="TreeGrafter"/>
</dbReference>
<feature type="binding site" evidence="7">
    <location>
        <begin position="8"/>
        <end position="13"/>
    </location>
    <ligand>
        <name>substrate</name>
    </ligand>
</feature>
<name>A0AAF0D156_ODILC</name>
<feature type="binding site" evidence="7">
    <location>
        <begin position="142"/>
        <end position="145"/>
    </location>
    <ligand>
        <name>substrate</name>
    </ligand>
</feature>
<evidence type="ECO:0000256" key="6">
    <source>
        <dbReference type="ARBA" id="ARBA00023080"/>
    </source>
</evidence>
<feature type="binding site" evidence="7">
    <location>
        <begin position="171"/>
        <end position="172"/>
    </location>
    <ligand>
        <name>substrate</name>
    </ligand>
</feature>
<comment type="cofactor">
    <cofactor evidence="7">
        <name>Mg(2+)</name>
        <dbReference type="ChEBI" id="CHEBI:18420"/>
    </cofactor>
    <text evidence="7">Binds 1 Mg(2+) ion per subunit.</text>
</comment>
<dbReference type="EMBL" id="CP091871">
    <property type="protein sequence ID" value="WEU39725.1"/>
    <property type="molecule type" value="Genomic_DNA"/>
</dbReference>
<dbReference type="GO" id="GO:0046872">
    <property type="term" value="F:metal ion binding"/>
    <property type="evidence" value="ECO:0007669"/>
    <property type="project" value="UniProtKB-KW"/>
</dbReference>
<dbReference type="NCBIfam" id="NF011396">
    <property type="entry name" value="PRK14821.1"/>
    <property type="match status" value="1"/>
</dbReference>
<dbReference type="GO" id="GO:0035870">
    <property type="term" value="F:dITP diphosphatase activity"/>
    <property type="evidence" value="ECO:0007669"/>
    <property type="project" value="UniProtKB-UniRule"/>
</dbReference>
<dbReference type="GO" id="GO:0036222">
    <property type="term" value="F:XTP diphosphatase activity"/>
    <property type="evidence" value="ECO:0007669"/>
    <property type="project" value="UniProtKB-UniRule"/>
</dbReference>
<dbReference type="GO" id="GO:0036220">
    <property type="term" value="F:ITP diphosphatase activity"/>
    <property type="evidence" value="ECO:0007669"/>
    <property type="project" value="UniProtKB-UniRule"/>
</dbReference>
<dbReference type="GO" id="GO:0009146">
    <property type="term" value="P:purine nucleoside triphosphate catabolic process"/>
    <property type="evidence" value="ECO:0007669"/>
    <property type="project" value="UniProtKB-UniRule"/>
</dbReference>
<evidence type="ECO:0000256" key="1">
    <source>
        <dbReference type="ARBA" id="ARBA00008023"/>
    </source>
</evidence>
<feature type="binding site" evidence="7">
    <location>
        <position position="66"/>
    </location>
    <ligand>
        <name>Mg(2+)</name>
        <dbReference type="ChEBI" id="CHEBI:18420"/>
    </ligand>
</feature>
<feature type="binding site" evidence="7">
    <location>
        <position position="166"/>
    </location>
    <ligand>
        <name>substrate</name>
    </ligand>
</feature>
<comment type="catalytic activity">
    <reaction evidence="7">
        <text>dITP + H2O = dIMP + diphosphate + H(+)</text>
        <dbReference type="Rhea" id="RHEA:28342"/>
        <dbReference type="ChEBI" id="CHEBI:15377"/>
        <dbReference type="ChEBI" id="CHEBI:15378"/>
        <dbReference type="ChEBI" id="CHEBI:33019"/>
        <dbReference type="ChEBI" id="CHEBI:61194"/>
        <dbReference type="ChEBI" id="CHEBI:61382"/>
        <dbReference type="EC" id="3.6.1.66"/>
    </reaction>
</comment>
<evidence type="ECO:0000256" key="4">
    <source>
        <dbReference type="ARBA" id="ARBA00022801"/>
    </source>
</evidence>
<keyword evidence="4 7" id="KW-0378">Hydrolase</keyword>
<comment type="function">
    <text evidence="7">Pyrophosphatase that catalyzes the hydrolysis of nucleoside triphosphates to their monophosphate derivatives, with a high preference for the non-canonical purine nucleotides XTP (xanthosine triphosphate), dITP (deoxyinosine triphosphate) and ITP. Seems to function as a house-cleaning enzyme that removes non-canonical purine nucleotides from the nucleotide pool, thus preventing their incorporation into DNA/RNA and avoiding chromosomal lesions.</text>
</comment>
<dbReference type="InterPro" id="IPR002637">
    <property type="entry name" value="RdgB/HAM1"/>
</dbReference>
<dbReference type="InterPro" id="IPR020922">
    <property type="entry name" value="dITP/XTP_pyrophosphatase"/>
</dbReference>
<comment type="catalytic activity">
    <reaction evidence="7">
        <text>ITP + H2O = IMP + diphosphate + H(+)</text>
        <dbReference type="Rhea" id="RHEA:29399"/>
        <dbReference type="ChEBI" id="CHEBI:15377"/>
        <dbReference type="ChEBI" id="CHEBI:15378"/>
        <dbReference type="ChEBI" id="CHEBI:33019"/>
        <dbReference type="ChEBI" id="CHEBI:58053"/>
        <dbReference type="ChEBI" id="CHEBI:61402"/>
        <dbReference type="EC" id="3.6.1.66"/>
    </reaction>
</comment>
<keyword evidence="3 7" id="KW-0547">Nucleotide-binding</keyword>
<feature type="binding site" evidence="7">
    <location>
        <position position="67"/>
    </location>
    <ligand>
        <name>substrate</name>
    </ligand>
</feature>
<dbReference type="GO" id="GO:0000166">
    <property type="term" value="F:nucleotide binding"/>
    <property type="evidence" value="ECO:0007669"/>
    <property type="project" value="UniProtKB-KW"/>
</dbReference>
<reference evidence="9" key="2">
    <citation type="journal article" date="2022" name="Nat. Microbiol.">
        <title>A closed Candidatus Odinarchaeum chromosome exposes Asgard archaeal viruses.</title>
        <authorList>
            <person name="Tamarit D."/>
            <person name="Caceres E.F."/>
            <person name="Krupovic M."/>
            <person name="Nijland R."/>
            <person name="Eme L."/>
            <person name="Robinson N.P."/>
            <person name="Ettema T.J.G."/>
        </authorList>
    </citation>
    <scope>NUCLEOTIDE SEQUENCE</scope>
    <source>
        <strain evidence="9">LCB_4</strain>
    </source>
</reference>
<evidence type="ECO:0000256" key="7">
    <source>
        <dbReference type="HAMAP-Rule" id="MF_01405"/>
    </source>
</evidence>